<accession>A0ABV2BUF3</accession>
<dbReference type="RefSeq" id="WP_353896128.1">
    <property type="nucleotide sequence ID" value="NZ_JBEVCJ010000011.1"/>
</dbReference>
<dbReference type="InterPro" id="IPR010158">
    <property type="entry name" value="Amidase_Cbmase"/>
</dbReference>
<dbReference type="Gene3D" id="3.30.70.360">
    <property type="match status" value="1"/>
</dbReference>
<dbReference type="CDD" id="cd03884">
    <property type="entry name" value="M20_bAS"/>
    <property type="match status" value="1"/>
</dbReference>
<dbReference type="GO" id="GO:0016787">
    <property type="term" value="F:hydrolase activity"/>
    <property type="evidence" value="ECO:0007669"/>
    <property type="project" value="UniProtKB-KW"/>
</dbReference>
<sequence length="414" mass="45340">MTLKVDIKRIEKDLYELAKFGFNPEDKGIYRQGLTEIDMAARQWLIQQMECAGASVHMDGVGNVRARYGKSEQPAIIIASHLDSVPAGGMFDGTLGVIAGLEVIRQLNENKIQLDCPIEVIATSEEEGRFGGMLGAQALSGQITKDWIESAKDASGQTLVSAMQNCGLNPLDAFHARIDPKTIKAFLELHIEQGPVLEAKQKQIGVVNGISGVFKWLVRLIGKADHAGTAPMNMRSDAFMGVADFAHEISRIIDEEGSESSRLTIGKVELKPGYAHTIPGEADFTLVGRDLDANVMEQIALSCRKVLSAIARKHNLMFEYEQMSWLEPKKFSSQIVSQIESIAQSQNIDYLVMPSGAGHDCQFFADIVPTGLIFIPSVGGVSHAPDEWSHWNDVQRGCDLLLATVLKLAEYSEL</sequence>
<dbReference type="InterPro" id="IPR002933">
    <property type="entry name" value="Peptidase_M20"/>
</dbReference>
<evidence type="ECO:0000256" key="1">
    <source>
        <dbReference type="ARBA" id="ARBA00006153"/>
    </source>
</evidence>
<evidence type="ECO:0000313" key="4">
    <source>
        <dbReference type="Proteomes" id="UP001548189"/>
    </source>
</evidence>
<dbReference type="EMBL" id="JBEVCJ010000011">
    <property type="protein sequence ID" value="MET1255542.1"/>
    <property type="molecule type" value="Genomic_DNA"/>
</dbReference>
<dbReference type="PANTHER" id="PTHR32494">
    <property type="entry name" value="ALLANTOATE DEIMINASE-RELATED"/>
    <property type="match status" value="1"/>
</dbReference>
<gene>
    <name evidence="3" type="ORF">ABVT43_10420</name>
</gene>
<keyword evidence="2 3" id="KW-0378">Hydrolase</keyword>
<dbReference type="NCBIfam" id="NF006771">
    <property type="entry name" value="PRK09290.1-5"/>
    <property type="match status" value="1"/>
</dbReference>
<dbReference type="PIRSF" id="PIRSF001235">
    <property type="entry name" value="Amidase_carbamoylase"/>
    <property type="match status" value="1"/>
</dbReference>
<dbReference type="SUPFAM" id="SSF55031">
    <property type="entry name" value="Bacterial exopeptidase dimerisation domain"/>
    <property type="match status" value="1"/>
</dbReference>
<dbReference type="PANTHER" id="PTHR32494:SF5">
    <property type="entry name" value="ALLANTOATE AMIDOHYDROLASE"/>
    <property type="match status" value="1"/>
</dbReference>
<evidence type="ECO:0000313" key="3">
    <source>
        <dbReference type="EMBL" id="MET1255542.1"/>
    </source>
</evidence>
<reference evidence="3 4" key="1">
    <citation type="submission" date="2024-06" db="EMBL/GenBank/DDBJ databases">
        <authorList>
            <person name="Li F."/>
        </authorList>
    </citation>
    <scope>NUCLEOTIDE SEQUENCE [LARGE SCALE GENOMIC DNA]</scope>
    <source>
        <strain evidence="3 4">GXAS 311</strain>
    </source>
</reference>
<dbReference type="NCBIfam" id="TIGR01879">
    <property type="entry name" value="hydantase"/>
    <property type="match status" value="1"/>
</dbReference>
<organism evidence="3 4">
    <name type="scientific">Aliikangiella maris</name>
    <dbReference type="NCBI Taxonomy" id="3162458"/>
    <lineage>
        <taxon>Bacteria</taxon>
        <taxon>Pseudomonadati</taxon>
        <taxon>Pseudomonadota</taxon>
        <taxon>Gammaproteobacteria</taxon>
        <taxon>Oceanospirillales</taxon>
        <taxon>Pleioneaceae</taxon>
        <taxon>Aliikangiella</taxon>
    </lineage>
</organism>
<protein>
    <submittedName>
        <fullName evidence="3">Zn-dependent hydrolase</fullName>
    </submittedName>
</protein>
<name>A0ABV2BUF3_9GAMM</name>
<dbReference type="SUPFAM" id="SSF53187">
    <property type="entry name" value="Zn-dependent exopeptidases"/>
    <property type="match status" value="1"/>
</dbReference>
<dbReference type="Gene3D" id="3.40.630.10">
    <property type="entry name" value="Zn peptidases"/>
    <property type="match status" value="1"/>
</dbReference>
<comment type="similarity">
    <text evidence="1">Belongs to the peptidase M20 family.</text>
</comment>
<comment type="caution">
    <text evidence="3">The sequence shown here is derived from an EMBL/GenBank/DDBJ whole genome shotgun (WGS) entry which is preliminary data.</text>
</comment>
<dbReference type="Pfam" id="PF01546">
    <property type="entry name" value="Peptidase_M20"/>
    <property type="match status" value="1"/>
</dbReference>
<dbReference type="Proteomes" id="UP001548189">
    <property type="component" value="Unassembled WGS sequence"/>
</dbReference>
<dbReference type="InterPro" id="IPR036264">
    <property type="entry name" value="Bact_exopeptidase_dim_dom"/>
</dbReference>
<keyword evidence="4" id="KW-1185">Reference proteome</keyword>
<proteinExistence type="inferred from homology"/>
<evidence type="ECO:0000256" key="2">
    <source>
        <dbReference type="ARBA" id="ARBA00022801"/>
    </source>
</evidence>